<feature type="transmembrane region" description="Helical" evidence="1">
    <location>
        <begin position="12"/>
        <end position="33"/>
    </location>
</feature>
<dbReference type="Proteomes" id="UP000244677">
    <property type="component" value="Chromosome"/>
</dbReference>
<dbReference type="KEGG" id="fki:FK004_00685"/>
<evidence type="ECO:0000256" key="1">
    <source>
        <dbReference type="SAM" id="Phobius"/>
    </source>
</evidence>
<organism evidence="2 3">
    <name type="scientific">Flavobacterium kingsejongi</name>
    <dbReference type="NCBI Taxonomy" id="1678728"/>
    <lineage>
        <taxon>Bacteria</taxon>
        <taxon>Pseudomonadati</taxon>
        <taxon>Bacteroidota</taxon>
        <taxon>Flavobacteriia</taxon>
        <taxon>Flavobacteriales</taxon>
        <taxon>Flavobacteriaceae</taxon>
        <taxon>Flavobacterium</taxon>
    </lineage>
</organism>
<keyword evidence="1" id="KW-0472">Membrane</keyword>
<dbReference type="RefSeq" id="WP_108735512.1">
    <property type="nucleotide sequence ID" value="NZ_CP020919.1"/>
</dbReference>
<protein>
    <submittedName>
        <fullName evidence="2">Uncharacterized protein</fullName>
    </submittedName>
</protein>
<reference evidence="2 3" key="1">
    <citation type="submission" date="2017-04" db="EMBL/GenBank/DDBJ databases">
        <title>Complete genome sequence of Flavobacterium kingsejong AJ004.</title>
        <authorList>
            <person name="Lee P.C."/>
        </authorList>
    </citation>
    <scope>NUCLEOTIDE SEQUENCE [LARGE SCALE GENOMIC DNA]</scope>
    <source>
        <strain evidence="2 3">AJ004</strain>
    </source>
</reference>
<sequence>MKLIRQIVSNNKGIFAFSLIFVFIYAGIFRNAIIGSASANTYSIQYIQKQNSPKFLSTKITSPGKLSLVDEMNKTDKDLGDLEFDAVNFSDSTGVNLFFKLSKFTSHQLEALHSQLTLPLYDLFCKWKFHLL</sequence>
<evidence type="ECO:0000313" key="2">
    <source>
        <dbReference type="EMBL" id="AWG23840.1"/>
    </source>
</evidence>
<keyword evidence="1" id="KW-0812">Transmembrane</keyword>
<evidence type="ECO:0000313" key="3">
    <source>
        <dbReference type="Proteomes" id="UP000244677"/>
    </source>
</evidence>
<accession>A0A2S1LJ81</accession>
<proteinExistence type="predicted"/>
<name>A0A2S1LJ81_9FLAO</name>
<keyword evidence="1" id="KW-1133">Transmembrane helix</keyword>
<gene>
    <name evidence="2" type="ORF">FK004_00685</name>
</gene>
<dbReference type="AlphaFoldDB" id="A0A2S1LJ81"/>
<keyword evidence="3" id="KW-1185">Reference proteome</keyword>
<dbReference type="OrthoDB" id="1377072at2"/>
<dbReference type="EMBL" id="CP020919">
    <property type="protein sequence ID" value="AWG23840.1"/>
    <property type="molecule type" value="Genomic_DNA"/>
</dbReference>